<feature type="domain" description="Peptidase M3A/M3B catalytic" evidence="7">
    <location>
        <begin position="165"/>
        <end position="546"/>
    </location>
</feature>
<dbReference type="STRING" id="1121331.SAMN02745248_00236"/>
<keyword evidence="9" id="KW-1185">Reference proteome</keyword>
<dbReference type="OrthoDB" id="9762795at2"/>
<dbReference type="Gene3D" id="1.10.1370.30">
    <property type="match status" value="1"/>
</dbReference>
<evidence type="ECO:0000256" key="3">
    <source>
        <dbReference type="ARBA" id="ARBA00022801"/>
    </source>
</evidence>
<dbReference type="EMBL" id="FRAD01000003">
    <property type="protein sequence ID" value="SHJ47571.1"/>
    <property type="molecule type" value="Genomic_DNA"/>
</dbReference>
<dbReference type="GO" id="GO:0046872">
    <property type="term" value="F:metal ion binding"/>
    <property type="evidence" value="ECO:0007669"/>
    <property type="project" value="UniProtKB-UniRule"/>
</dbReference>
<evidence type="ECO:0000256" key="6">
    <source>
        <dbReference type="RuleBase" id="RU003435"/>
    </source>
</evidence>
<evidence type="ECO:0000256" key="2">
    <source>
        <dbReference type="ARBA" id="ARBA00022723"/>
    </source>
</evidence>
<keyword evidence="2 6" id="KW-0479">Metal-binding</keyword>
<evidence type="ECO:0000256" key="5">
    <source>
        <dbReference type="ARBA" id="ARBA00023049"/>
    </source>
</evidence>
<reference evidence="8 9" key="1">
    <citation type="submission" date="2016-11" db="EMBL/GenBank/DDBJ databases">
        <authorList>
            <person name="Jaros S."/>
            <person name="Januszkiewicz K."/>
            <person name="Wedrychowicz H."/>
        </authorList>
    </citation>
    <scope>NUCLEOTIDE SEQUENCE [LARGE SCALE GENOMIC DNA]</scope>
    <source>
        <strain evidence="8 9">DSM 3090</strain>
    </source>
</reference>
<evidence type="ECO:0000256" key="1">
    <source>
        <dbReference type="ARBA" id="ARBA00022670"/>
    </source>
</evidence>
<dbReference type="NCBIfam" id="TIGR02289">
    <property type="entry name" value="M3_not_pepF"/>
    <property type="match status" value="1"/>
</dbReference>
<dbReference type="GO" id="GO:0006508">
    <property type="term" value="P:proteolysis"/>
    <property type="evidence" value="ECO:0007669"/>
    <property type="project" value="UniProtKB-KW"/>
</dbReference>
<organism evidence="8 9">
    <name type="scientific">Hathewaya proteolytica DSM 3090</name>
    <dbReference type="NCBI Taxonomy" id="1121331"/>
    <lineage>
        <taxon>Bacteria</taxon>
        <taxon>Bacillati</taxon>
        <taxon>Bacillota</taxon>
        <taxon>Clostridia</taxon>
        <taxon>Eubacteriales</taxon>
        <taxon>Clostridiaceae</taxon>
        <taxon>Hathewaya</taxon>
    </lineage>
</organism>
<evidence type="ECO:0000259" key="7">
    <source>
        <dbReference type="Pfam" id="PF01432"/>
    </source>
</evidence>
<evidence type="ECO:0000313" key="9">
    <source>
        <dbReference type="Proteomes" id="UP000183952"/>
    </source>
</evidence>
<comment type="cofactor">
    <cofactor evidence="6">
        <name>Zn(2+)</name>
        <dbReference type="ChEBI" id="CHEBI:29105"/>
    </cofactor>
    <text evidence="6">Binds 1 zinc ion.</text>
</comment>
<keyword evidence="5 6" id="KW-0482">Metalloprotease</keyword>
<evidence type="ECO:0000313" key="8">
    <source>
        <dbReference type="EMBL" id="SHJ47571.1"/>
    </source>
</evidence>
<keyword evidence="4 6" id="KW-0862">Zinc</keyword>
<name>A0A1M6JLJ6_9CLOT</name>
<gene>
    <name evidence="8" type="ORF">SAMN02745248_00236</name>
</gene>
<accession>A0A1M6JLJ6</accession>
<sequence length="564" mass="66057">MKFKDFEYVRPNMASAEEKIHSAMEAFKNAKNKEEQINIIEEVKEIRSKVETAYCLVSIRNSINTVDPFYEGEMAFMDENMPSYSNVISEFYRATLSSEFRKDLEEEYGKQFFTLAENEVKTINEDILEDLKEENRLSTEYTKLKASAKIIFEGEERNLMGVEAFMESDDRDMRKKAYDAWAGFFEENEEKFDTLYDKLVKVRDKIAKKLGYENFIDLGYIRMQRIGYNKDMVANFRNEVLKYIVPAAVKVKERQAKRLGLDSLKYYDDAYEFKTGNPIPKGSPEWLIENANKMYSELSKETGEFFNFMVENELLDLVSKKGKAGGGFCEFLSQYKSPFIFANFNGTSGDINILTHEAGHAFQAYRSRNVKCLEYAFPTSESAEIHSMSMEFLTWPWMNVFFKEDGDKYKYLHLASALTFIPYGVTVDEFQHFVYENPEVTPAERKAKWREIQKKYMPWLDYSENEGLERGVYWFKQSHIFQLPFYYIDYCLAQVCALQFWVKADENREKAWNDYLNLCDVGGSKPFLELLEIANLKNPFKEGCVDEVVRKADEYLAGIDDTKF</sequence>
<keyword evidence="1 6" id="KW-0645">Protease</keyword>
<dbReference type="GO" id="GO:0006518">
    <property type="term" value="P:peptide metabolic process"/>
    <property type="evidence" value="ECO:0007669"/>
    <property type="project" value="TreeGrafter"/>
</dbReference>
<keyword evidence="3 6" id="KW-0378">Hydrolase</keyword>
<dbReference type="InterPro" id="IPR011976">
    <property type="entry name" value="Pept_M3B_oligopep-rel"/>
</dbReference>
<dbReference type="PANTHER" id="PTHR11804:SF28">
    <property type="entry name" value="OLIGOENDOPEPTIDASE F"/>
    <property type="match status" value="1"/>
</dbReference>
<evidence type="ECO:0000256" key="4">
    <source>
        <dbReference type="ARBA" id="ARBA00022833"/>
    </source>
</evidence>
<dbReference type="SUPFAM" id="SSF55486">
    <property type="entry name" value="Metalloproteases ('zincins'), catalytic domain"/>
    <property type="match status" value="1"/>
</dbReference>
<proteinExistence type="inferred from homology"/>
<dbReference type="AlphaFoldDB" id="A0A1M6JLJ6"/>
<dbReference type="RefSeq" id="WP_072901387.1">
    <property type="nucleotide sequence ID" value="NZ_FRAD01000003.1"/>
</dbReference>
<dbReference type="CDD" id="cd09606">
    <property type="entry name" value="M3B_PepF"/>
    <property type="match status" value="1"/>
</dbReference>
<dbReference type="InterPro" id="IPR001567">
    <property type="entry name" value="Pept_M3A_M3B_dom"/>
</dbReference>
<comment type="similarity">
    <text evidence="6">Belongs to the peptidase M3 family.</text>
</comment>
<dbReference type="InterPro" id="IPR045090">
    <property type="entry name" value="Pept_M3A_M3B"/>
</dbReference>
<dbReference type="PANTHER" id="PTHR11804">
    <property type="entry name" value="PROTEASE M3 THIMET OLIGOPEPTIDASE-RELATED"/>
    <property type="match status" value="1"/>
</dbReference>
<dbReference type="Pfam" id="PF01432">
    <property type="entry name" value="Peptidase_M3"/>
    <property type="match status" value="1"/>
</dbReference>
<protein>
    <submittedName>
        <fullName evidence="8">Oligoendopeptidase, M3 family</fullName>
    </submittedName>
</protein>
<dbReference type="Proteomes" id="UP000183952">
    <property type="component" value="Unassembled WGS sequence"/>
</dbReference>
<dbReference type="GO" id="GO:0004222">
    <property type="term" value="F:metalloendopeptidase activity"/>
    <property type="evidence" value="ECO:0007669"/>
    <property type="project" value="InterPro"/>
</dbReference>